<sequence>MSVQRIAALAALCLAAGGAFAGERPTPLPDQKRSTVAEALQLCPTSLERFIPGEYYFCDAARDFWSGRDGSARESLKNAAAWASKPAQYALGVMYFNGDHAEKNRPLGLAWLALAAERHSPDYEPAFVDAYGKVSPQELAQANAYWQDLKKTYGDDVAATRAKNRFDRAYRDLAWAVDFGGSVFMDGVTGFQMTNGVNFSDAAYGSSGFSLGRFLQTREAVALEGWRTNVYVGDAQLVPIADVVKRTPTNEQN</sequence>
<dbReference type="InterPro" id="IPR011990">
    <property type="entry name" value="TPR-like_helical_dom_sf"/>
</dbReference>
<accession>A0A4Y5Z7K5</accession>
<dbReference type="OrthoDB" id="7063913at2"/>
<dbReference type="SUPFAM" id="SSF81901">
    <property type="entry name" value="HCP-like"/>
    <property type="match status" value="1"/>
</dbReference>
<proteinExistence type="predicted"/>
<evidence type="ECO:0000256" key="1">
    <source>
        <dbReference type="SAM" id="SignalP"/>
    </source>
</evidence>
<evidence type="ECO:0000313" key="2">
    <source>
        <dbReference type="EMBL" id="QDE40946.1"/>
    </source>
</evidence>
<dbReference type="RefSeq" id="WP_139984871.1">
    <property type="nucleotide sequence ID" value="NZ_CP041046.1"/>
</dbReference>
<name>A0A4Y5Z7K5_9GAMM</name>
<reference evidence="2 3" key="1">
    <citation type="submission" date="2019-06" db="EMBL/GenBank/DDBJ databases">
        <title>A complete genome sequence for Luteibacter pinisoli MAH-14.</title>
        <authorList>
            <person name="Baltrus D.A."/>
        </authorList>
    </citation>
    <scope>NUCLEOTIDE SEQUENCE [LARGE SCALE GENOMIC DNA]</scope>
    <source>
        <strain evidence="2 3">MAH-14</strain>
    </source>
</reference>
<feature type="chain" id="PRO_5021484370" description="Sel1 repeat family protein" evidence="1">
    <location>
        <begin position="22"/>
        <end position="253"/>
    </location>
</feature>
<keyword evidence="1" id="KW-0732">Signal</keyword>
<dbReference type="SMART" id="SM00671">
    <property type="entry name" value="SEL1"/>
    <property type="match status" value="1"/>
</dbReference>
<dbReference type="InterPro" id="IPR006597">
    <property type="entry name" value="Sel1-like"/>
</dbReference>
<dbReference type="KEGG" id="lpy:FIV34_17865"/>
<dbReference type="EMBL" id="CP041046">
    <property type="protein sequence ID" value="QDE40946.1"/>
    <property type="molecule type" value="Genomic_DNA"/>
</dbReference>
<gene>
    <name evidence="2" type="ORF">FIV34_17865</name>
</gene>
<evidence type="ECO:0008006" key="4">
    <source>
        <dbReference type="Google" id="ProtNLM"/>
    </source>
</evidence>
<keyword evidence="3" id="KW-1185">Reference proteome</keyword>
<feature type="signal peptide" evidence="1">
    <location>
        <begin position="1"/>
        <end position="21"/>
    </location>
</feature>
<dbReference type="AlphaFoldDB" id="A0A4Y5Z7K5"/>
<protein>
    <recommendedName>
        <fullName evidence="4">Sel1 repeat family protein</fullName>
    </recommendedName>
</protein>
<evidence type="ECO:0000313" key="3">
    <source>
        <dbReference type="Proteomes" id="UP000316093"/>
    </source>
</evidence>
<dbReference type="Proteomes" id="UP000316093">
    <property type="component" value="Chromosome"/>
</dbReference>
<organism evidence="2 3">
    <name type="scientific">Luteibacter pinisoli</name>
    <dbReference type="NCBI Taxonomy" id="2589080"/>
    <lineage>
        <taxon>Bacteria</taxon>
        <taxon>Pseudomonadati</taxon>
        <taxon>Pseudomonadota</taxon>
        <taxon>Gammaproteobacteria</taxon>
        <taxon>Lysobacterales</taxon>
        <taxon>Rhodanobacteraceae</taxon>
        <taxon>Luteibacter</taxon>
    </lineage>
</organism>
<dbReference type="Gene3D" id="1.25.40.10">
    <property type="entry name" value="Tetratricopeptide repeat domain"/>
    <property type="match status" value="1"/>
</dbReference>